<accession>A0A645HEL7</accession>
<comment type="caution">
    <text evidence="1">The sequence shown here is derived from an EMBL/GenBank/DDBJ whole genome shotgun (WGS) entry which is preliminary data.</text>
</comment>
<proteinExistence type="predicted"/>
<gene>
    <name evidence="1" type="ORF">SDC9_184997</name>
</gene>
<organism evidence="1">
    <name type="scientific">bioreactor metagenome</name>
    <dbReference type="NCBI Taxonomy" id="1076179"/>
    <lineage>
        <taxon>unclassified sequences</taxon>
        <taxon>metagenomes</taxon>
        <taxon>ecological metagenomes</taxon>
    </lineage>
</organism>
<dbReference type="AlphaFoldDB" id="A0A645HEL7"/>
<sequence>MQRGLHAVDHQCVARVVAALEAHDALCALGQPIDQLALAFVTPLGADDHDVTTLACLHFESDPILKNQTSDGAHDPAVGHLHQFAVTVKLIHFALMPGQNADHRLALLAQRGNGIGDGAF</sequence>
<protein>
    <submittedName>
        <fullName evidence="1">Uncharacterized protein</fullName>
    </submittedName>
</protein>
<reference evidence="1" key="1">
    <citation type="submission" date="2019-08" db="EMBL/GenBank/DDBJ databases">
        <authorList>
            <person name="Kucharzyk K."/>
            <person name="Murdoch R.W."/>
            <person name="Higgins S."/>
            <person name="Loffler F."/>
        </authorList>
    </citation>
    <scope>NUCLEOTIDE SEQUENCE</scope>
</reference>
<evidence type="ECO:0000313" key="1">
    <source>
        <dbReference type="EMBL" id="MPN37478.1"/>
    </source>
</evidence>
<dbReference type="EMBL" id="VSSQ01092153">
    <property type="protein sequence ID" value="MPN37478.1"/>
    <property type="molecule type" value="Genomic_DNA"/>
</dbReference>
<name>A0A645HEL7_9ZZZZ</name>